<keyword evidence="2" id="KW-1185">Reference proteome</keyword>
<dbReference type="STRING" id="1280946.HY29_17445"/>
<comment type="caution">
    <text evidence="1">The sequence shown here is derived from an EMBL/GenBank/DDBJ whole genome shotgun (WGS) entry which is preliminary data.</text>
</comment>
<gene>
    <name evidence="1" type="ORF">HY29_17445</name>
</gene>
<name>A0A062U9E4_9PROT</name>
<dbReference type="PATRIC" id="fig|1280946.3.peg.2770"/>
<evidence type="ECO:0000313" key="2">
    <source>
        <dbReference type="Proteomes" id="UP000027037"/>
    </source>
</evidence>
<evidence type="ECO:0000313" key="1">
    <source>
        <dbReference type="EMBL" id="KCZ53199.1"/>
    </source>
</evidence>
<dbReference type="AlphaFoldDB" id="A0A062U9E4"/>
<dbReference type="Proteomes" id="UP000027037">
    <property type="component" value="Unassembled WGS sequence"/>
</dbReference>
<accession>A0A062U9E4</accession>
<dbReference type="EMBL" id="AWFF01000058">
    <property type="protein sequence ID" value="KCZ53199.1"/>
    <property type="molecule type" value="Genomic_DNA"/>
</dbReference>
<reference evidence="1 2" key="1">
    <citation type="journal article" date="2014" name="Antonie Van Leeuwenhoek">
        <title>Hyphomonas beringensis sp. nov. and Hyphomonas chukchiensis sp. nov., isolated from surface seawater of the Bering Sea and Chukchi Sea.</title>
        <authorList>
            <person name="Li C."/>
            <person name="Lai Q."/>
            <person name="Li G."/>
            <person name="Dong C."/>
            <person name="Wang J."/>
            <person name="Liao Y."/>
            <person name="Shao Z."/>
        </authorList>
    </citation>
    <scope>NUCLEOTIDE SEQUENCE [LARGE SCALE GENOMIC DNA]</scope>
    <source>
        <strain evidence="1 2">25B14_1</strain>
    </source>
</reference>
<protein>
    <submittedName>
        <fullName evidence="1">Uncharacterized protein</fullName>
    </submittedName>
</protein>
<dbReference type="RefSeq" id="WP_034797953.1">
    <property type="nucleotide sequence ID" value="NZ_AWFF01000058.1"/>
</dbReference>
<dbReference type="OrthoDB" id="5295305at2"/>
<sequence length="256" mass="29329">MIKAGFLKKQREKSRSNQSTTPFLRRLVFHTVDQVALEHYGADYAMKCAQTAGAAQRLLSLLGVQSRLTLGAACFPKIAPDGRFLGWTGFWGDDHHIWLTTEFFEVADLSIARLHDHPETRGAEMPTPAIWWGYQQGWPPIIRYLEDTFIDRIALSCALEQASFEAFLEKVEVALLSILNEQSVSDIRFDSVLMNVDQLNALTDANDRWATAAYFVPAHNITFPDWIVEREKELEYFISRNQRPPSRLSLREDLIR</sequence>
<proteinExistence type="predicted"/>
<organism evidence="1 2">
    <name type="scientific">Hyphomonas beringensis</name>
    <dbReference type="NCBI Taxonomy" id="1280946"/>
    <lineage>
        <taxon>Bacteria</taxon>
        <taxon>Pseudomonadati</taxon>
        <taxon>Pseudomonadota</taxon>
        <taxon>Alphaproteobacteria</taxon>
        <taxon>Hyphomonadales</taxon>
        <taxon>Hyphomonadaceae</taxon>
        <taxon>Hyphomonas</taxon>
    </lineage>
</organism>